<comment type="subunit">
    <text evidence="15">F-type ATPases have 2 components, F(1) - the catalytic core - and F(0) - the membrane proton channel. F(1) has five subunits: alpha(3), beta(3), gamma(1), delta(1), epsilon(1). F(0) has three main subunits: a(1), b(2) and c(10-14). The alpha and beta chains form an alternating ring which encloses part of the gamma chain. F(1) is attached to F(0) by a central stalk formed by the gamma and epsilon chains, while a peripheral stalk is formed by the delta and b chains.</text>
</comment>
<evidence type="ECO:0000256" key="6">
    <source>
        <dbReference type="ARBA" id="ARBA00022781"/>
    </source>
</evidence>
<dbReference type="OrthoDB" id="9788020at2"/>
<evidence type="ECO:0000256" key="16">
    <source>
        <dbReference type="RuleBase" id="RU003848"/>
    </source>
</evidence>
<evidence type="ECO:0000256" key="9">
    <source>
        <dbReference type="ARBA" id="ARBA00023136"/>
    </source>
</evidence>
<keyword evidence="19" id="KW-1185">Reference proteome</keyword>
<evidence type="ECO:0000313" key="18">
    <source>
        <dbReference type="EMBL" id="ROR34333.1"/>
    </source>
</evidence>
<dbReference type="Pfam" id="PF00430">
    <property type="entry name" value="ATP-synt_B"/>
    <property type="match status" value="1"/>
</dbReference>
<dbReference type="GO" id="GO:0046933">
    <property type="term" value="F:proton-transporting ATP synthase activity, rotational mechanism"/>
    <property type="evidence" value="ECO:0007669"/>
    <property type="project" value="UniProtKB-UniRule"/>
</dbReference>
<evidence type="ECO:0000256" key="7">
    <source>
        <dbReference type="ARBA" id="ARBA00022989"/>
    </source>
</evidence>
<dbReference type="InterPro" id="IPR002146">
    <property type="entry name" value="ATP_synth_b/b'su_bac/chlpt"/>
</dbReference>
<keyword evidence="3 15" id="KW-1003">Cell membrane</keyword>
<dbReference type="PANTHER" id="PTHR33445:SF1">
    <property type="entry name" value="ATP SYNTHASE SUBUNIT B"/>
    <property type="match status" value="1"/>
</dbReference>
<dbReference type="Gene3D" id="6.10.250.1580">
    <property type="match status" value="1"/>
</dbReference>
<dbReference type="InterPro" id="IPR005864">
    <property type="entry name" value="ATP_synth_F0_bsu_bac"/>
</dbReference>
<dbReference type="GO" id="GO:0046961">
    <property type="term" value="F:proton-transporting ATPase activity, rotational mechanism"/>
    <property type="evidence" value="ECO:0007669"/>
    <property type="project" value="TreeGrafter"/>
</dbReference>
<feature type="transmembrane region" description="Helical" evidence="15">
    <location>
        <begin position="7"/>
        <end position="26"/>
    </location>
</feature>
<comment type="similarity">
    <text evidence="1 15 16">Belongs to the ATPase B chain family.</text>
</comment>
<evidence type="ECO:0000256" key="2">
    <source>
        <dbReference type="ARBA" id="ARBA00022448"/>
    </source>
</evidence>
<dbReference type="GO" id="GO:0045259">
    <property type="term" value="C:proton-transporting ATP synthase complex"/>
    <property type="evidence" value="ECO:0007669"/>
    <property type="project" value="UniProtKB-KW"/>
</dbReference>
<dbReference type="PANTHER" id="PTHR33445">
    <property type="entry name" value="ATP SYNTHASE SUBUNIT B', CHLOROPLASTIC"/>
    <property type="match status" value="1"/>
</dbReference>
<accession>A0A3N1Y6A2</accession>
<organism evidence="18 19">
    <name type="scientific">Inmirania thermothiophila</name>
    <dbReference type="NCBI Taxonomy" id="1750597"/>
    <lineage>
        <taxon>Bacteria</taxon>
        <taxon>Pseudomonadati</taxon>
        <taxon>Pseudomonadota</taxon>
        <taxon>Gammaproteobacteria</taxon>
        <taxon>Chromatiales</taxon>
        <taxon>Ectothiorhodospiraceae</taxon>
        <taxon>Inmirania</taxon>
    </lineage>
</organism>
<reference evidence="18 19" key="1">
    <citation type="submission" date="2018-11" db="EMBL/GenBank/DDBJ databases">
        <title>Genomic Encyclopedia of Type Strains, Phase IV (KMG-IV): sequencing the most valuable type-strain genomes for metagenomic binning, comparative biology and taxonomic classification.</title>
        <authorList>
            <person name="Goeker M."/>
        </authorList>
    </citation>
    <scope>NUCLEOTIDE SEQUENCE [LARGE SCALE GENOMIC DNA]</scope>
    <source>
        <strain evidence="18 19">DSM 100275</strain>
    </source>
</reference>
<gene>
    <name evidence="15" type="primary">atpF</name>
    <name evidence="18" type="ORF">EDC57_0229</name>
</gene>
<evidence type="ECO:0000256" key="17">
    <source>
        <dbReference type="SAM" id="Coils"/>
    </source>
</evidence>
<dbReference type="InterPro" id="IPR050059">
    <property type="entry name" value="ATP_synthase_B_chain"/>
</dbReference>
<dbReference type="SUPFAM" id="SSF81573">
    <property type="entry name" value="F1F0 ATP synthase subunit B, membrane domain"/>
    <property type="match status" value="1"/>
</dbReference>
<dbReference type="EMBL" id="RJVI01000001">
    <property type="protein sequence ID" value="ROR34333.1"/>
    <property type="molecule type" value="Genomic_DNA"/>
</dbReference>
<dbReference type="NCBIfam" id="TIGR01144">
    <property type="entry name" value="ATP_synt_b"/>
    <property type="match status" value="1"/>
</dbReference>
<keyword evidence="9 15" id="KW-0472">Membrane</keyword>
<keyword evidence="5 15" id="KW-0812">Transmembrane</keyword>
<keyword evidence="6 15" id="KW-0375">Hydrogen ion transport</keyword>
<evidence type="ECO:0000256" key="15">
    <source>
        <dbReference type="HAMAP-Rule" id="MF_01398"/>
    </source>
</evidence>
<dbReference type="AlphaFoldDB" id="A0A3N1Y6A2"/>
<evidence type="ECO:0000256" key="14">
    <source>
        <dbReference type="ARBA" id="ARBA00037847"/>
    </source>
</evidence>
<evidence type="ECO:0000256" key="10">
    <source>
        <dbReference type="ARBA" id="ARBA00023310"/>
    </source>
</evidence>
<evidence type="ECO:0000256" key="11">
    <source>
        <dbReference type="ARBA" id="ARBA00025198"/>
    </source>
</evidence>
<dbReference type="InterPro" id="IPR028987">
    <property type="entry name" value="ATP_synth_B-like_membr_sf"/>
</dbReference>
<evidence type="ECO:0000256" key="8">
    <source>
        <dbReference type="ARBA" id="ARBA00023065"/>
    </source>
</evidence>
<dbReference type="CDD" id="cd06503">
    <property type="entry name" value="ATP-synt_Fo_b"/>
    <property type="match status" value="1"/>
</dbReference>
<evidence type="ECO:0000256" key="4">
    <source>
        <dbReference type="ARBA" id="ARBA00022547"/>
    </source>
</evidence>
<keyword evidence="2 15" id="KW-0813">Transport</keyword>
<evidence type="ECO:0000256" key="12">
    <source>
        <dbReference type="ARBA" id="ARBA00025614"/>
    </source>
</evidence>
<keyword evidence="17" id="KW-0175">Coiled coil</keyword>
<comment type="function">
    <text evidence="12">Component of the F(0) channel, it forms part of the peripheral stalk, linking F(1) to F(0). The b'-subunit is a diverged and duplicated form of b found in plants and photosynthetic bacteria.</text>
</comment>
<dbReference type="GO" id="GO:0012505">
    <property type="term" value="C:endomembrane system"/>
    <property type="evidence" value="ECO:0007669"/>
    <property type="project" value="UniProtKB-SubCell"/>
</dbReference>
<name>A0A3N1Y6A2_9GAMM</name>
<protein>
    <recommendedName>
        <fullName evidence="15">ATP synthase subunit b</fullName>
    </recommendedName>
    <alternativeName>
        <fullName evidence="15">ATP synthase F(0) sector subunit b</fullName>
    </alternativeName>
    <alternativeName>
        <fullName evidence="15">ATPase subunit I</fullName>
    </alternativeName>
    <alternativeName>
        <fullName evidence="15">F-type ATPase subunit b</fullName>
        <shortName evidence="15">F-ATPase subunit b</shortName>
    </alternativeName>
</protein>
<keyword evidence="10 15" id="KW-0066">ATP synthesis</keyword>
<comment type="subcellular location">
    <subcellularLocation>
        <location evidence="15">Cell membrane</location>
        <topology evidence="15">Single-pass membrane protein</topology>
    </subcellularLocation>
    <subcellularLocation>
        <location evidence="14">Endomembrane system</location>
        <topology evidence="14">Single-pass membrane protein</topology>
    </subcellularLocation>
</comment>
<evidence type="ECO:0000313" key="19">
    <source>
        <dbReference type="Proteomes" id="UP000276634"/>
    </source>
</evidence>
<dbReference type="RefSeq" id="WP_123399409.1">
    <property type="nucleotide sequence ID" value="NZ_RJVI01000001.1"/>
</dbReference>
<comment type="function">
    <text evidence="11 15">F(1)F(0) ATP synthase produces ATP from ADP in the presence of a proton or sodium gradient. F-type ATPases consist of two structural domains, F(1) containing the extramembraneous catalytic core and F(0) containing the membrane proton channel, linked together by a central stalk and a peripheral stalk. During catalysis, ATP synthesis in the catalytic domain of F(1) is coupled via a rotary mechanism of the central stalk subunits to proton translocation.</text>
</comment>
<keyword evidence="7 15" id="KW-1133">Transmembrane helix</keyword>
<comment type="caution">
    <text evidence="18">The sequence shown here is derived from an EMBL/GenBank/DDBJ whole genome shotgun (WGS) entry which is preliminary data.</text>
</comment>
<keyword evidence="4 15" id="KW-0138">CF(0)</keyword>
<dbReference type="Proteomes" id="UP000276634">
    <property type="component" value="Unassembled WGS sequence"/>
</dbReference>
<dbReference type="NCBIfam" id="NF004411">
    <property type="entry name" value="PRK05759.1-2"/>
    <property type="match status" value="1"/>
</dbReference>
<evidence type="ECO:0000256" key="1">
    <source>
        <dbReference type="ARBA" id="ARBA00005513"/>
    </source>
</evidence>
<evidence type="ECO:0000256" key="5">
    <source>
        <dbReference type="ARBA" id="ARBA00022692"/>
    </source>
</evidence>
<proteinExistence type="inferred from homology"/>
<keyword evidence="8 15" id="KW-0406">Ion transport</keyword>
<dbReference type="GO" id="GO:0005886">
    <property type="term" value="C:plasma membrane"/>
    <property type="evidence" value="ECO:0007669"/>
    <property type="project" value="UniProtKB-SubCell"/>
</dbReference>
<feature type="coiled-coil region" evidence="17">
    <location>
        <begin position="51"/>
        <end position="126"/>
    </location>
</feature>
<comment type="subunit">
    <text evidence="13">F-type ATPases have 2 components, F(1) - the catalytic core - and F(0) - the membrane proton channel. F(1) has five subunits: alpha(3), beta(3), gamma(1), delta(1), epsilon(1). F(0) has four main subunits: a(1), b(2) and c(10-14). The alpha and beta chains form an alternating ring which encloses part of the gamma chain. F(1) is attached to F(0) by a central stalk formed by the gamma and epsilon chains, while a peripheral stalk is formed by the delta and b chains.</text>
</comment>
<evidence type="ECO:0000256" key="13">
    <source>
        <dbReference type="ARBA" id="ARBA00026054"/>
    </source>
</evidence>
<evidence type="ECO:0000256" key="3">
    <source>
        <dbReference type="ARBA" id="ARBA00022475"/>
    </source>
</evidence>
<sequence>MNINLTLIGQMIAFAAFVWFTMQYIWPPIVKALEERRSRIADGLEAAERGRRELELAQERATQILHEARQEAADILGKAQRRAAEMVDEAKEEARREGERLVEAARAQIQQEIAQAREELRRQVATLAVEGAARILRREVDAKAHQALLDELAGQL</sequence>
<dbReference type="HAMAP" id="MF_01398">
    <property type="entry name" value="ATP_synth_b_bprime"/>
    <property type="match status" value="1"/>
</dbReference>